<feature type="domain" description="ACT" evidence="13">
    <location>
        <begin position="319"/>
        <end position="389"/>
    </location>
</feature>
<dbReference type="SUPFAM" id="SSF51735">
    <property type="entry name" value="NAD(P)-binding Rossmann-fold domains"/>
    <property type="match status" value="1"/>
</dbReference>
<evidence type="ECO:0000256" key="10">
    <source>
        <dbReference type="ARBA" id="ARBA00048126"/>
    </source>
</evidence>
<evidence type="ECO:0000256" key="3">
    <source>
        <dbReference type="ARBA" id="ARBA00005854"/>
    </source>
</evidence>
<dbReference type="PANTHER" id="PTHR42938:SF47">
    <property type="entry name" value="HYDROXYPYRUVATE REDUCTASE"/>
    <property type="match status" value="1"/>
</dbReference>
<dbReference type="EC" id="1.1.1.95" evidence="5"/>
<evidence type="ECO:0000256" key="6">
    <source>
        <dbReference type="ARBA" id="ARBA00021582"/>
    </source>
</evidence>
<dbReference type="InterPro" id="IPR029752">
    <property type="entry name" value="D-isomer_DH_CS1"/>
</dbReference>
<dbReference type="PROSITE" id="PS51671">
    <property type="entry name" value="ACT"/>
    <property type="match status" value="1"/>
</dbReference>
<evidence type="ECO:0000256" key="9">
    <source>
        <dbReference type="ARBA" id="ARBA00030455"/>
    </source>
</evidence>
<accession>A0A7C3IP67</accession>
<evidence type="ECO:0000256" key="8">
    <source>
        <dbReference type="ARBA" id="ARBA00023027"/>
    </source>
</evidence>
<dbReference type="GO" id="GO:0051287">
    <property type="term" value="F:NAD binding"/>
    <property type="evidence" value="ECO:0007669"/>
    <property type="project" value="InterPro"/>
</dbReference>
<evidence type="ECO:0000256" key="12">
    <source>
        <dbReference type="RuleBase" id="RU003719"/>
    </source>
</evidence>
<evidence type="ECO:0000256" key="11">
    <source>
        <dbReference type="ARBA" id="ARBA00048731"/>
    </source>
</evidence>
<evidence type="ECO:0000256" key="5">
    <source>
        <dbReference type="ARBA" id="ARBA00013143"/>
    </source>
</evidence>
<dbReference type="PANTHER" id="PTHR42938">
    <property type="entry name" value="FORMATE DEHYDROGENASE 1"/>
    <property type="match status" value="1"/>
</dbReference>
<dbReference type="PROSITE" id="PS00065">
    <property type="entry name" value="D_2_HYDROXYACID_DH_1"/>
    <property type="match status" value="1"/>
</dbReference>
<keyword evidence="7 12" id="KW-0560">Oxidoreductase</keyword>
<evidence type="ECO:0000313" key="14">
    <source>
        <dbReference type="EMBL" id="HFH28426.1"/>
    </source>
</evidence>
<protein>
    <recommendedName>
        <fullName evidence="6">D-3-phosphoglycerate dehydrogenase</fullName>
        <ecNumber evidence="4">1.1.1.399</ecNumber>
        <ecNumber evidence="5">1.1.1.95</ecNumber>
    </recommendedName>
    <alternativeName>
        <fullName evidence="9">2-oxoglutarate reductase</fullName>
    </alternativeName>
</protein>
<dbReference type="InterPro" id="IPR036291">
    <property type="entry name" value="NAD(P)-bd_dom_sf"/>
</dbReference>
<dbReference type="EC" id="1.1.1.399" evidence="4"/>
<sequence>MFRIRTANKISPLGLELFPRDRYEVATDLPNPDAILVRSADLHQVEIPETVKAIARAGAGVNNIPLELCSERGIVVFNTPGGNANAVKELALAALLLSSRKIVDGIAWAKTLIDKKDEVPELVEKGKSQFEGPELKGKTLGVIGLGAIGVMVANDATALGMHVIGYDPFISVDAAWSLSRSVQKADTLESLLRQADYITIHVPLTEDTKGLINAERIKIMKKGARIINLARGGLVNEADVLAALKDGRLSCYVTDFPNAELLANERVICIPHLGASTPEAEDNCAIMAVQQLMDFLESGNIKNSVNFPHCRLEQRSPYRIVVSNRNVPNMVGQITSILAGANINITDLINHHKDKYAYNIIDTEQEIPQEILDRIAKVDGIIRVRSIKK</sequence>
<comment type="pathway">
    <text evidence="2">Amino-acid biosynthesis; L-serine biosynthesis; L-serine from 3-phospho-D-glycerate: step 1/3.</text>
</comment>
<comment type="catalytic activity">
    <reaction evidence="11">
        <text>(2R)-3-phosphoglycerate + NAD(+) = 3-phosphooxypyruvate + NADH + H(+)</text>
        <dbReference type="Rhea" id="RHEA:12641"/>
        <dbReference type="ChEBI" id="CHEBI:15378"/>
        <dbReference type="ChEBI" id="CHEBI:18110"/>
        <dbReference type="ChEBI" id="CHEBI:57540"/>
        <dbReference type="ChEBI" id="CHEBI:57945"/>
        <dbReference type="ChEBI" id="CHEBI:58272"/>
        <dbReference type="EC" id="1.1.1.95"/>
    </reaction>
</comment>
<comment type="similarity">
    <text evidence="3 12">Belongs to the D-isomer specific 2-hydroxyacid dehydrogenase family.</text>
</comment>
<dbReference type="Pfam" id="PF02826">
    <property type="entry name" value="2-Hacid_dh_C"/>
    <property type="match status" value="1"/>
</dbReference>
<organism evidence="14">
    <name type="scientific">Gracilinema caldarium</name>
    <dbReference type="NCBI Taxonomy" id="215591"/>
    <lineage>
        <taxon>Bacteria</taxon>
        <taxon>Pseudomonadati</taxon>
        <taxon>Spirochaetota</taxon>
        <taxon>Spirochaetia</taxon>
        <taxon>Spirochaetales</taxon>
        <taxon>Breznakiellaceae</taxon>
        <taxon>Gracilinema</taxon>
    </lineage>
</organism>
<dbReference type="AlphaFoldDB" id="A0A7C3IP67"/>
<comment type="function">
    <text evidence="1">Catalyzes the reversible oxidation of 3-phospho-D-glycerate to 3-phosphonooxypyruvate, the first step of the phosphorylated L-serine biosynthesis pathway. Also catalyzes the reversible oxidation of 2-hydroxyglutarate to 2-oxoglutarate.</text>
</comment>
<dbReference type="InterPro" id="IPR045865">
    <property type="entry name" value="ACT-like_dom_sf"/>
</dbReference>
<dbReference type="CDD" id="cd12174">
    <property type="entry name" value="PGDH_like_3"/>
    <property type="match status" value="1"/>
</dbReference>
<dbReference type="InterPro" id="IPR006139">
    <property type="entry name" value="D-isomer_2_OHA_DH_cat_dom"/>
</dbReference>
<dbReference type="CDD" id="cd04901">
    <property type="entry name" value="ACT_3PGDH"/>
    <property type="match status" value="1"/>
</dbReference>
<comment type="caution">
    <text evidence="14">The sequence shown here is derived from an EMBL/GenBank/DDBJ whole genome shotgun (WGS) entry which is preliminary data.</text>
</comment>
<dbReference type="InterPro" id="IPR006140">
    <property type="entry name" value="D-isomer_DH_NAD-bd"/>
</dbReference>
<dbReference type="UniPathway" id="UPA00135">
    <property type="reaction ID" value="UER00196"/>
</dbReference>
<dbReference type="InterPro" id="IPR029753">
    <property type="entry name" value="D-isomer_DH_CS"/>
</dbReference>
<dbReference type="Pfam" id="PF00389">
    <property type="entry name" value="2-Hacid_dh"/>
    <property type="match status" value="1"/>
</dbReference>
<comment type="catalytic activity">
    <reaction evidence="10">
        <text>(R)-2-hydroxyglutarate + NAD(+) = 2-oxoglutarate + NADH + H(+)</text>
        <dbReference type="Rhea" id="RHEA:49612"/>
        <dbReference type="ChEBI" id="CHEBI:15378"/>
        <dbReference type="ChEBI" id="CHEBI:15801"/>
        <dbReference type="ChEBI" id="CHEBI:16810"/>
        <dbReference type="ChEBI" id="CHEBI:57540"/>
        <dbReference type="ChEBI" id="CHEBI:57945"/>
        <dbReference type="EC" id="1.1.1.399"/>
    </reaction>
</comment>
<dbReference type="SUPFAM" id="SSF55021">
    <property type="entry name" value="ACT-like"/>
    <property type="match status" value="1"/>
</dbReference>
<reference evidence="14" key="1">
    <citation type="journal article" date="2020" name="mSystems">
        <title>Genome- and Community-Level Interaction Insights into Carbon Utilization and Element Cycling Functions of Hydrothermarchaeota in Hydrothermal Sediment.</title>
        <authorList>
            <person name="Zhou Z."/>
            <person name="Liu Y."/>
            <person name="Xu W."/>
            <person name="Pan J."/>
            <person name="Luo Z.H."/>
            <person name="Li M."/>
        </authorList>
    </citation>
    <scope>NUCLEOTIDE SEQUENCE [LARGE SCALE GENOMIC DNA]</scope>
    <source>
        <strain evidence="14">SpSt-503</strain>
    </source>
</reference>
<evidence type="ECO:0000256" key="1">
    <source>
        <dbReference type="ARBA" id="ARBA00003800"/>
    </source>
</evidence>
<dbReference type="SUPFAM" id="SSF52283">
    <property type="entry name" value="Formate/glycerate dehydrogenase catalytic domain-like"/>
    <property type="match status" value="1"/>
</dbReference>
<dbReference type="EMBL" id="DSVL01000085">
    <property type="protein sequence ID" value="HFH28426.1"/>
    <property type="molecule type" value="Genomic_DNA"/>
</dbReference>
<evidence type="ECO:0000259" key="13">
    <source>
        <dbReference type="PROSITE" id="PS51671"/>
    </source>
</evidence>
<dbReference type="Gene3D" id="3.30.70.260">
    <property type="match status" value="1"/>
</dbReference>
<gene>
    <name evidence="14" type="ORF">ENS59_02790</name>
</gene>
<dbReference type="GO" id="GO:0004617">
    <property type="term" value="F:phosphoglycerate dehydrogenase activity"/>
    <property type="evidence" value="ECO:0007669"/>
    <property type="project" value="UniProtKB-EC"/>
</dbReference>
<dbReference type="Gene3D" id="3.40.50.720">
    <property type="entry name" value="NAD(P)-binding Rossmann-like Domain"/>
    <property type="match status" value="2"/>
</dbReference>
<dbReference type="PROSITE" id="PS00671">
    <property type="entry name" value="D_2_HYDROXYACID_DH_3"/>
    <property type="match status" value="1"/>
</dbReference>
<dbReference type="InterPro" id="IPR002912">
    <property type="entry name" value="ACT_dom"/>
</dbReference>
<evidence type="ECO:0000256" key="7">
    <source>
        <dbReference type="ARBA" id="ARBA00023002"/>
    </source>
</evidence>
<proteinExistence type="inferred from homology"/>
<evidence type="ECO:0000256" key="2">
    <source>
        <dbReference type="ARBA" id="ARBA00005216"/>
    </source>
</evidence>
<keyword evidence="8" id="KW-0520">NAD</keyword>
<name>A0A7C3IP67_9SPIR</name>
<evidence type="ECO:0000256" key="4">
    <source>
        <dbReference type="ARBA" id="ARBA00013001"/>
    </source>
</evidence>